<dbReference type="GO" id="GO:0004029">
    <property type="term" value="F:aldehyde dehydrogenase (NAD+) activity"/>
    <property type="evidence" value="ECO:0007669"/>
    <property type="project" value="TreeGrafter"/>
</dbReference>
<dbReference type="GO" id="GO:0005737">
    <property type="term" value="C:cytoplasm"/>
    <property type="evidence" value="ECO:0007669"/>
    <property type="project" value="TreeGrafter"/>
</dbReference>
<dbReference type="PANTHER" id="PTHR48079">
    <property type="entry name" value="PROTEIN YEEZ"/>
    <property type="match status" value="1"/>
</dbReference>
<dbReference type="EMBL" id="CDOE01000069">
    <property type="protein sequence ID" value="CEN37891.1"/>
    <property type="molecule type" value="Genomic_DNA"/>
</dbReference>
<evidence type="ECO:0000313" key="2">
    <source>
        <dbReference type="Proteomes" id="UP000044026"/>
    </source>
</evidence>
<dbReference type="Pfam" id="PF01370">
    <property type="entry name" value="Epimerase"/>
    <property type="match status" value="1"/>
</dbReference>
<dbReference type="InterPro" id="IPR001509">
    <property type="entry name" value="Epimerase_deHydtase"/>
</dbReference>
<gene>
    <name evidence="1" type="ORF">CCAN12_710076</name>
</gene>
<protein>
    <submittedName>
        <fullName evidence="1">Dihydrokaempferol 4-reductase</fullName>
        <ecNumber evidence="1">1.1.1.219</ecNumber>
    </submittedName>
</protein>
<dbReference type="Gene3D" id="3.40.50.720">
    <property type="entry name" value="NAD(P)-binding Rossmann-like Domain"/>
    <property type="match status" value="1"/>
</dbReference>
<accession>A0A0B7HDV6</accession>
<dbReference type="PANTHER" id="PTHR48079:SF6">
    <property type="entry name" value="NAD(P)-BINDING DOMAIN-CONTAINING PROTEIN-RELATED"/>
    <property type="match status" value="1"/>
</dbReference>
<dbReference type="SUPFAM" id="SSF51735">
    <property type="entry name" value="NAD(P)-binding Rossmann-fold domains"/>
    <property type="match status" value="1"/>
</dbReference>
<evidence type="ECO:0000313" key="1">
    <source>
        <dbReference type="EMBL" id="CEN37891.1"/>
    </source>
</evidence>
<keyword evidence="1" id="KW-0560">Oxidoreductase</keyword>
<dbReference type="GeneID" id="69581035"/>
<dbReference type="InterPro" id="IPR051783">
    <property type="entry name" value="NAD(P)-dependent_oxidoreduct"/>
</dbReference>
<name>A0A0B7HDV6_9FLAO</name>
<dbReference type="AlphaFoldDB" id="A0A0B7HDV6"/>
<proteinExistence type="predicted"/>
<dbReference type="Proteomes" id="UP000044026">
    <property type="component" value="Unassembled WGS sequence"/>
</dbReference>
<dbReference type="RefSeq" id="WP_042000755.1">
    <property type="nucleotide sequence ID" value="NZ_CP022382.1"/>
</dbReference>
<dbReference type="GO" id="GO:0045552">
    <property type="term" value="F:dihydroflavanol 4-reductase activity"/>
    <property type="evidence" value="ECO:0007669"/>
    <property type="project" value="UniProtKB-EC"/>
</dbReference>
<reference evidence="1 2" key="1">
    <citation type="submission" date="2015-01" db="EMBL/GenBank/DDBJ databases">
        <authorList>
            <person name="Xiang T."/>
            <person name="Song Y."/>
            <person name="Huang L."/>
            <person name="Wang B."/>
            <person name="Wu P."/>
        </authorList>
    </citation>
    <scope>NUCLEOTIDE SEQUENCE [LARGE SCALE GENOMIC DNA]</scope>
    <source>
        <strain evidence="1 2">Cc12</strain>
    </source>
</reference>
<organism evidence="1 2">
    <name type="scientific">Capnocytophaga canimorsus</name>
    <dbReference type="NCBI Taxonomy" id="28188"/>
    <lineage>
        <taxon>Bacteria</taxon>
        <taxon>Pseudomonadati</taxon>
        <taxon>Bacteroidota</taxon>
        <taxon>Flavobacteriia</taxon>
        <taxon>Flavobacteriales</taxon>
        <taxon>Flavobacteriaceae</taxon>
        <taxon>Capnocytophaga</taxon>
    </lineage>
</organism>
<dbReference type="EC" id="1.1.1.219" evidence="1"/>
<dbReference type="InterPro" id="IPR036291">
    <property type="entry name" value="NAD(P)-bd_dom_sf"/>
</dbReference>
<sequence>MILVTGGTGLLGGHLLLHLAENQQIIRAIYRDISALEKVRRFFLLQTSKGQQLFEKIEWVRADITQIPELELAFKGITQVFHAAGFVSFNPQDAEILYKINIEGTANVVNLCIDFKIKKLCYVSSVAALGKEGAKGIDENSHWNSDDNNHDYAISKHGGEMEVWRASQEGVDVVVVNPAVILGSGFWEAPSSLIFSKINDGLPYYTTGGTGVVSSDDVARAMIQLMQSDIKNERFVLNQSNITYKQLLTSIAEKLGKKPPKRKISYTILVILAILDGFFSFLRIKKRKLTLNNAQSLSTISAYNGEKITQILDFSYTPLNRTLQKITDDFKSEFGK</sequence>